<feature type="region of interest" description="Disordered" evidence="1">
    <location>
        <begin position="52"/>
        <end position="71"/>
    </location>
</feature>
<proteinExistence type="predicted"/>
<evidence type="ECO:0000313" key="3">
    <source>
        <dbReference type="EMBL" id="KAJ8755913.1"/>
    </source>
</evidence>
<feature type="compositionally biased region" description="Pro residues" evidence="1">
    <location>
        <begin position="56"/>
        <end position="67"/>
    </location>
</feature>
<dbReference type="Proteomes" id="UP001159364">
    <property type="component" value="Linkage Group LG09"/>
</dbReference>
<dbReference type="EMBL" id="JAIWQS010000009">
    <property type="protein sequence ID" value="KAJ8755913.1"/>
    <property type="molecule type" value="Genomic_DNA"/>
</dbReference>
<comment type="caution">
    <text evidence="3">The sequence shown here is derived from an EMBL/GenBank/DDBJ whole genome shotgun (WGS) entry which is preliminary data.</text>
</comment>
<gene>
    <name evidence="3" type="ORF">K2173_024458</name>
</gene>
<evidence type="ECO:0000256" key="2">
    <source>
        <dbReference type="SAM" id="Phobius"/>
    </source>
</evidence>
<evidence type="ECO:0000256" key="1">
    <source>
        <dbReference type="SAM" id="MobiDB-lite"/>
    </source>
</evidence>
<protein>
    <submittedName>
        <fullName evidence="3">Uncharacterized protein</fullName>
    </submittedName>
</protein>
<keyword evidence="2" id="KW-0472">Membrane</keyword>
<feature type="transmembrane region" description="Helical" evidence="2">
    <location>
        <begin position="87"/>
        <end position="106"/>
    </location>
</feature>
<keyword evidence="2" id="KW-1133">Transmembrane helix</keyword>
<reference evidence="3 4" key="1">
    <citation type="submission" date="2021-09" db="EMBL/GenBank/DDBJ databases">
        <title>Genomic insights and catalytic innovation underlie evolution of tropane alkaloids biosynthesis.</title>
        <authorList>
            <person name="Wang Y.-J."/>
            <person name="Tian T."/>
            <person name="Huang J.-P."/>
            <person name="Huang S.-X."/>
        </authorList>
    </citation>
    <scope>NUCLEOTIDE SEQUENCE [LARGE SCALE GENOMIC DNA]</scope>
    <source>
        <strain evidence="3">KIB-2018</strain>
        <tissue evidence="3">Leaf</tissue>
    </source>
</reference>
<name>A0AAV8SVF5_9ROSI</name>
<feature type="compositionally biased region" description="Basic and acidic residues" evidence="1">
    <location>
        <begin position="156"/>
        <end position="166"/>
    </location>
</feature>
<accession>A0AAV8SVF5</accession>
<dbReference type="PANTHER" id="PTHR37706">
    <property type="entry name" value="TRANSMEMBRANE PROTEIN"/>
    <property type="match status" value="1"/>
</dbReference>
<sequence>MAIPSTLSSISPVINSKVSSLSFRIYQTRPFLPPSGANPSSPHRRRLLLSSQALSPQPPPQTDPPPENGSNRLKGVAVSMSRLQDRVQIFLAVLFWMSLFFWASVWDKRNTGRARHEGRPFLKLYLATKKIIIQALQGNSLQITKESRPLVTPHSNKLEPKKHVGDQENEQEPSSTIQKLFSSSGLGERVVKKDDEDERCILQTLVDSGVGRQGGGRRFGGGGAMVVMDQTCSGVIVLMNITRNGLK</sequence>
<organism evidence="3 4">
    <name type="scientific">Erythroxylum novogranatense</name>
    <dbReference type="NCBI Taxonomy" id="1862640"/>
    <lineage>
        <taxon>Eukaryota</taxon>
        <taxon>Viridiplantae</taxon>
        <taxon>Streptophyta</taxon>
        <taxon>Embryophyta</taxon>
        <taxon>Tracheophyta</taxon>
        <taxon>Spermatophyta</taxon>
        <taxon>Magnoliopsida</taxon>
        <taxon>eudicotyledons</taxon>
        <taxon>Gunneridae</taxon>
        <taxon>Pentapetalae</taxon>
        <taxon>rosids</taxon>
        <taxon>fabids</taxon>
        <taxon>Malpighiales</taxon>
        <taxon>Erythroxylaceae</taxon>
        <taxon>Erythroxylum</taxon>
    </lineage>
</organism>
<keyword evidence="4" id="KW-1185">Reference proteome</keyword>
<dbReference type="AlphaFoldDB" id="A0AAV8SVF5"/>
<feature type="region of interest" description="Disordered" evidence="1">
    <location>
        <begin position="146"/>
        <end position="178"/>
    </location>
</feature>
<keyword evidence="2" id="KW-0812">Transmembrane</keyword>
<evidence type="ECO:0000313" key="4">
    <source>
        <dbReference type="Proteomes" id="UP001159364"/>
    </source>
</evidence>
<dbReference type="PANTHER" id="PTHR37706:SF2">
    <property type="entry name" value="TRANSMEMBRANE PROTEIN"/>
    <property type="match status" value="1"/>
</dbReference>